<dbReference type="RefSeq" id="WP_340367765.1">
    <property type="nucleotide sequence ID" value="NZ_JBBKZV010000039.1"/>
</dbReference>
<evidence type="ECO:0000259" key="3">
    <source>
        <dbReference type="SMART" id="SM00481"/>
    </source>
</evidence>
<dbReference type="InterPro" id="IPR043519">
    <property type="entry name" value="NT_sf"/>
</dbReference>
<comment type="caution">
    <text evidence="4">The sequence shown here is derived from an EMBL/GenBank/DDBJ whole genome shotgun (WGS) entry which is preliminary data.</text>
</comment>
<dbReference type="CDD" id="cd07436">
    <property type="entry name" value="PHP_PolX"/>
    <property type="match status" value="1"/>
</dbReference>
<dbReference type="EMBL" id="JBBKZV010000039">
    <property type="protein sequence ID" value="MEJ8826732.1"/>
    <property type="molecule type" value="Genomic_DNA"/>
</dbReference>
<protein>
    <submittedName>
        <fullName evidence="4">PHP domain-containing protein</fullName>
    </submittedName>
</protein>
<keyword evidence="1" id="KW-0808">Transferase</keyword>
<dbReference type="PANTHER" id="PTHR36928">
    <property type="entry name" value="PHOSPHATASE YCDX-RELATED"/>
    <property type="match status" value="1"/>
</dbReference>
<dbReference type="InterPro" id="IPR050243">
    <property type="entry name" value="PHP_phosphatase"/>
</dbReference>
<dbReference type="Pfam" id="PF14791">
    <property type="entry name" value="DNA_pol_B_thumb"/>
    <property type="match status" value="1"/>
</dbReference>
<keyword evidence="5" id="KW-1185">Reference proteome</keyword>
<dbReference type="PANTHER" id="PTHR36928:SF1">
    <property type="entry name" value="PHOSPHATASE YCDX-RELATED"/>
    <property type="match status" value="1"/>
</dbReference>
<proteinExistence type="predicted"/>
<dbReference type="SUPFAM" id="SSF81301">
    <property type="entry name" value="Nucleotidyltransferase"/>
    <property type="match status" value="1"/>
</dbReference>
<evidence type="ECO:0000313" key="4">
    <source>
        <dbReference type="EMBL" id="MEJ8826732.1"/>
    </source>
</evidence>
<dbReference type="InterPro" id="IPR004013">
    <property type="entry name" value="PHP_dom"/>
</dbReference>
<gene>
    <name evidence="4" type="ORF">WKW80_32785</name>
</gene>
<dbReference type="InterPro" id="IPR016195">
    <property type="entry name" value="Pol/histidinol_Pase-like"/>
</dbReference>
<dbReference type="Proteomes" id="UP001363010">
    <property type="component" value="Unassembled WGS sequence"/>
</dbReference>
<evidence type="ECO:0000256" key="1">
    <source>
        <dbReference type="ARBA" id="ARBA00022679"/>
    </source>
</evidence>
<feature type="domain" description="Polymerase/histidinol phosphatase N-terminal" evidence="3">
    <location>
        <begin position="193"/>
        <end position="272"/>
    </location>
</feature>
<reference evidence="4 5" key="1">
    <citation type="submission" date="2024-03" db="EMBL/GenBank/DDBJ databases">
        <title>Novel species of the genus Variovorax.</title>
        <authorList>
            <person name="Liu Q."/>
            <person name="Xin Y.-H."/>
        </authorList>
    </citation>
    <scope>NUCLEOTIDE SEQUENCE [LARGE SCALE GENOMIC DNA]</scope>
    <source>
        <strain evidence="4 5">KACC 18501</strain>
    </source>
</reference>
<feature type="non-terminal residue" evidence="4">
    <location>
        <position position="1"/>
    </location>
</feature>
<sequence>ATATRLKEPRRFKLSLATSVYDALRAELIAISGVLGIESAGSLRRQRDTVGDLDLVAAVEHDSPIMDRFVSGTDGRRVLVKGPTRASIVLASGLQVDLRAVPHESFGAAWLYFTGSKAHNIALRQRAHAAGLKLNEYGLFRGDLRIAGDTEASVYGALGLPFIEPELREQRGEIEAALSHSLPVLVQRRDLRGDLHAHTRESDGRESLEAMAAAARARGLEYLAITDHSPRLALAHGLDAERLARQIDRIDELNARLVGITLLKGIEVDILEDGRLDLPDAVLRRLDLVVGAVHHRFDLPRDRQTDRLLRAMDHPCFSVLAHPTARLIGERAACEIDLSRVIRHARQRGCFLELNAQPSRLDLDDIACRMAKDEGVLVSIASDAHSLDEFDNLRHGIGQARRGWLESRDVLNTRSLAALRSLLSATMDKPAPHGRVRADETLAAH</sequence>
<dbReference type="InterPro" id="IPR047967">
    <property type="entry name" value="PolX_PHP"/>
</dbReference>
<dbReference type="Gene3D" id="3.30.460.10">
    <property type="entry name" value="Beta Polymerase, domain 2"/>
    <property type="match status" value="1"/>
</dbReference>
<dbReference type="SUPFAM" id="SSF89550">
    <property type="entry name" value="PHP domain-like"/>
    <property type="match status" value="1"/>
</dbReference>
<dbReference type="InterPro" id="IPR003141">
    <property type="entry name" value="Pol/His_phosphatase_N"/>
</dbReference>
<dbReference type="InterPro" id="IPR037160">
    <property type="entry name" value="DNA_Pol_thumb_sf"/>
</dbReference>
<name>A0ABU8WBH8_9BURK</name>
<dbReference type="SMART" id="SM00481">
    <property type="entry name" value="POLIIIAc"/>
    <property type="match status" value="1"/>
</dbReference>
<accession>A0ABU8WBH8</accession>
<dbReference type="InterPro" id="IPR029398">
    <property type="entry name" value="PolB_thumb"/>
</dbReference>
<organism evidence="4 5">
    <name type="scientific">Variovorax humicola</name>
    <dbReference type="NCBI Taxonomy" id="1769758"/>
    <lineage>
        <taxon>Bacteria</taxon>
        <taxon>Pseudomonadati</taxon>
        <taxon>Pseudomonadota</taxon>
        <taxon>Betaproteobacteria</taxon>
        <taxon>Burkholderiales</taxon>
        <taxon>Comamonadaceae</taxon>
        <taxon>Variovorax</taxon>
    </lineage>
</organism>
<dbReference type="Gene3D" id="3.30.210.10">
    <property type="entry name" value="DNA polymerase, thumb domain"/>
    <property type="match status" value="1"/>
</dbReference>
<evidence type="ECO:0000313" key="5">
    <source>
        <dbReference type="Proteomes" id="UP001363010"/>
    </source>
</evidence>
<dbReference type="Gene3D" id="3.20.20.140">
    <property type="entry name" value="Metal-dependent hydrolases"/>
    <property type="match status" value="1"/>
</dbReference>
<keyword evidence="2" id="KW-0548">Nucleotidyltransferase</keyword>
<dbReference type="Pfam" id="PF02811">
    <property type="entry name" value="PHP"/>
    <property type="match status" value="1"/>
</dbReference>
<evidence type="ECO:0000256" key="2">
    <source>
        <dbReference type="ARBA" id="ARBA00022695"/>
    </source>
</evidence>